<evidence type="ECO:0000313" key="1">
    <source>
        <dbReference type="EMBL" id="CAK5107283.1"/>
    </source>
</evidence>
<gene>
    <name evidence="1" type="ORF">MENTE1834_LOCUS43667</name>
</gene>
<protein>
    <submittedName>
        <fullName evidence="1">Uncharacterized protein</fullName>
    </submittedName>
</protein>
<reference evidence="1" key="1">
    <citation type="submission" date="2023-11" db="EMBL/GenBank/DDBJ databases">
        <authorList>
            <person name="Poullet M."/>
        </authorList>
    </citation>
    <scope>NUCLEOTIDE SEQUENCE</scope>
    <source>
        <strain evidence="1">E1834</strain>
    </source>
</reference>
<dbReference type="EMBL" id="CAVMJV010000125">
    <property type="protein sequence ID" value="CAK5107283.1"/>
    <property type="molecule type" value="Genomic_DNA"/>
</dbReference>
<keyword evidence="2" id="KW-1185">Reference proteome</keyword>
<evidence type="ECO:0000313" key="2">
    <source>
        <dbReference type="Proteomes" id="UP001497535"/>
    </source>
</evidence>
<accession>A0ACB1AWW2</accession>
<comment type="caution">
    <text evidence="1">The sequence shown here is derived from an EMBL/GenBank/DDBJ whole genome shotgun (WGS) entry which is preliminary data.</text>
</comment>
<proteinExistence type="predicted"/>
<sequence>MRDMRDAGGALGPVDGRNPQLHNLTCSMTFVEKGDLVFITSDGISDNFDPVVGKFCSIKRPRDEAEEEVTETITNEKENNLTTNNQQQRNK</sequence>
<organism evidence="1 2">
    <name type="scientific">Meloidogyne enterolobii</name>
    <name type="common">Root-knot nematode worm</name>
    <name type="synonym">Meloidogyne mayaguensis</name>
    <dbReference type="NCBI Taxonomy" id="390850"/>
    <lineage>
        <taxon>Eukaryota</taxon>
        <taxon>Metazoa</taxon>
        <taxon>Ecdysozoa</taxon>
        <taxon>Nematoda</taxon>
        <taxon>Chromadorea</taxon>
        <taxon>Rhabditida</taxon>
        <taxon>Tylenchina</taxon>
        <taxon>Tylenchomorpha</taxon>
        <taxon>Tylenchoidea</taxon>
        <taxon>Meloidogynidae</taxon>
        <taxon>Meloidogyninae</taxon>
        <taxon>Meloidogyne</taxon>
    </lineage>
</organism>
<dbReference type="Proteomes" id="UP001497535">
    <property type="component" value="Unassembled WGS sequence"/>
</dbReference>
<name>A0ACB1AWW2_MELEN</name>